<keyword evidence="3" id="KW-1185">Reference proteome</keyword>
<dbReference type="RefSeq" id="WP_379832512.1">
    <property type="nucleotide sequence ID" value="NZ_JBHSSC010000043.1"/>
</dbReference>
<organism evidence="2 3">
    <name type="scientific">Lactiplantibacillus daowaiensis</name>
    <dbReference type="NCBI Taxonomy" id="2559918"/>
    <lineage>
        <taxon>Bacteria</taxon>
        <taxon>Bacillati</taxon>
        <taxon>Bacillota</taxon>
        <taxon>Bacilli</taxon>
        <taxon>Lactobacillales</taxon>
        <taxon>Lactobacillaceae</taxon>
        <taxon>Lactiplantibacillus</taxon>
    </lineage>
</organism>
<evidence type="ECO:0000313" key="2">
    <source>
        <dbReference type="EMBL" id="MFC6182097.1"/>
    </source>
</evidence>
<evidence type="ECO:0000259" key="1">
    <source>
        <dbReference type="Pfam" id="PF12682"/>
    </source>
</evidence>
<reference evidence="3" key="1">
    <citation type="journal article" date="2019" name="Int. J. Syst. Evol. Microbiol.">
        <title>The Global Catalogue of Microorganisms (GCM) 10K type strain sequencing project: providing services to taxonomists for standard genome sequencing and annotation.</title>
        <authorList>
            <consortium name="The Broad Institute Genomics Platform"/>
            <consortium name="The Broad Institute Genome Sequencing Center for Infectious Disease"/>
            <person name="Wu L."/>
            <person name="Ma J."/>
        </authorList>
    </citation>
    <scope>NUCLEOTIDE SEQUENCE [LARGE SCALE GENOMIC DNA]</scope>
    <source>
        <strain evidence="3">CCM 8933</strain>
    </source>
</reference>
<dbReference type="PANTHER" id="PTHR39201">
    <property type="entry name" value="EXPORTED PROTEIN-RELATED"/>
    <property type="match status" value="1"/>
</dbReference>
<dbReference type="EMBL" id="JBHSSC010000043">
    <property type="protein sequence ID" value="MFC6182097.1"/>
    <property type="molecule type" value="Genomic_DNA"/>
</dbReference>
<proteinExistence type="predicted"/>
<comment type="caution">
    <text evidence="2">The sequence shown here is derived from an EMBL/GenBank/DDBJ whole genome shotgun (WGS) entry which is preliminary data.</text>
</comment>
<dbReference type="Proteomes" id="UP001596282">
    <property type="component" value="Unassembled WGS sequence"/>
</dbReference>
<evidence type="ECO:0000313" key="3">
    <source>
        <dbReference type="Proteomes" id="UP001596282"/>
    </source>
</evidence>
<dbReference type="InterPro" id="IPR029039">
    <property type="entry name" value="Flavoprotein-like_sf"/>
</dbReference>
<feature type="domain" description="Flavodoxin-like" evidence="1">
    <location>
        <begin position="2"/>
        <end position="119"/>
    </location>
</feature>
<dbReference type="Pfam" id="PF12682">
    <property type="entry name" value="Flavodoxin_4"/>
    <property type="match status" value="1"/>
</dbReference>
<protein>
    <submittedName>
        <fullName evidence="2">Flavodoxin family protein</fullName>
    </submittedName>
</protein>
<dbReference type="Gene3D" id="3.40.50.360">
    <property type="match status" value="1"/>
</dbReference>
<dbReference type="SUPFAM" id="SSF52218">
    <property type="entry name" value="Flavoproteins"/>
    <property type="match status" value="1"/>
</dbReference>
<name>A0ABW1S312_9LACO</name>
<dbReference type="PANTHER" id="PTHR39201:SF1">
    <property type="entry name" value="FLAVODOXIN-LIKE DOMAIN-CONTAINING PROTEIN"/>
    <property type="match status" value="1"/>
</dbReference>
<sequence>MKTLILYYSWSQTTAQLATLIAQTSTADVVELTVDAATFSTDMYATAAIAKQQLMAKRLPTLTNALPNFNDYQLLLIGGPVWSGTVATPVQSLLSQLAGFKGQIKPFLTDVGNAGQYVAEFERLTPAQVVLPALELTADDIRQTSSATAQIQAWLN</sequence>
<accession>A0ABW1S312</accession>
<gene>
    <name evidence="2" type="ORF">ACFP5Y_12750</name>
</gene>
<dbReference type="InterPro" id="IPR008254">
    <property type="entry name" value="Flavodoxin/NO_synth"/>
</dbReference>